<dbReference type="Proteomes" id="UP000694549">
    <property type="component" value="Unplaced"/>
</dbReference>
<name>A0A8B9U067_9AVES</name>
<dbReference type="Ensembl" id="ENSAZOT00000001222.1">
    <property type="protein sequence ID" value="ENSAZOP00000001136.1"/>
    <property type="gene ID" value="ENSAZOG00000000821.1"/>
</dbReference>
<feature type="region of interest" description="Disordered" evidence="1">
    <location>
        <begin position="130"/>
        <end position="153"/>
    </location>
</feature>
<evidence type="ECO:0000313" key="2">
    <source>
        <dbReference type="Ensembl" id="ENSAZOP00000001136.1"/>
    </source>
</evidence>
<organism evidence="2 3">
    <name type="scientific">Anas zonorhyncha</name>
    <name type="common">Eastern spot-billed duck</name>
    <dbReference type="NCBI Taxonomy" id="75864"/>
    <lineage>
        <taxon>Eukaryota</taxon>
        <taxon>Metazoa</taxon>
        <taxon>Chordata</taxon>
        <taxon>Craniata</taxon>
        <taxon>Vertebrata</taxon>
        <taxon>Euteleostomi</taxon>
        <taxon>Archelosauria</taxon>
        <taxon>Archosauria</taxon>
        <taxon>Dinosauria</taxon>
        <taxon>Saurischia</taxon>
        <taxon>Theropoda</taxon>
        <taxon>Coelurosauria</taxon>
        <taxon>Aves</taxon>
        <taxon>Neognathae</taxon>
        <taxon>Galloanserae</taxon>
        <taxon>Anseriformes</taxon>
        <taxon>Anatidae</taxon>
        <taxon>Anatinae</taxon>
        <taxon>Anas</taxon>
    </lineage>
</organism>
<sequence>MLPPYLNSTVFGARGKQTARVGEAEVQNLVIVLLQSLHLNARDGVVEPLELIIPGDTPRRTWVPGHLAGHAVVAVEELLPQELVAGHGAPLLAHEPHRQHVGVVQVQEDLEQDAVGEQGAAARVHRVILPPPRPGRSGAGRHSVSQQPPGQGLALEGHHNWWVHVCGHFPGHGVTQLSGV</sequence>
<evidence type="ECO:0000256" key="1">
    <source>
        <dbReference type="SAM" id="MobiDB-lite"/>
    </source>
</evidence>
<proteinExistence type="predicted"/>
<evidence type="ECO:0000313" key="3">
    <source>
        <dbReference type="Proteomes" id="UP000694549"/>
    </source>
</evidence>
<keyword evidence="3" id="KW-1185">Reference proteome</keyword>
<accession>A0A8B9U067</accession>
<protein>
    <submittedName>
        <fullName evidence="2">Uncharacterized protein</fullName>
    </submittedName>
</protein>
<reference evidence="2" key="1">
    <citation type="submission" date="2025-08" db="UniProtKB">
        <authorList>
            <consortium name="Ensembl"/>
        </authorList>
    </citation>
    <scope>IDENTIFICATION</scope>
</reference>
<dbReference type="AlphaFoldDB" id="A0A8B9U067"/>
<reference evidence="2" key="2">
    <citation type="submission" date="2025-09" db="UniProtKB">
        <authorList>
            <consortium name="Ensembl"/>
        </authorList>
    </citation>
    <scope>IDENTIFICATION</scope>
</reference>